<reference evidence="9 10" key="1">
    <citation type="submission" date="2019-05" db="EMBL/GenBank/DDBJ databases">
        <title>Sulfitobacter sabulilitoris sp. nov., isolated from a marine sand.</title>
        <authorList>
            <person name="Yoon J.-H."/>
        </authorList>
    </citation>
    <scope>NUCLEOTIDE SEQUENCE [LARGE SCALE GENOMIC DNA]</scope>
    <source>
        <strain evidence="9 10">HSMS-29</strain>
    </source>
</reference>
<dbReference type="PROSITE" id="PS01348">
    <property type="entry name" value="MRAY_2"/>
    <property type="match status" value="1"/>
</dbReference>
<protein>
    <submittedName>
        <fullName evidence="9">Undecaprenyl/decaprenyl-phosphate alpha-N-acetylglucosaminyl 1-phosphate transferase</fullName>
    </submittedName>
</protein>
<feature type="transmembrane region" description="Helical" evidence="8">
    <location>
        <begin position="97"/>
        <end position="115"/>
    </location>
</feature>
<dbReference type="CDD" id="cd06853">
    <property type="entry name" value="GT_WecA_like"/>
    <property type="match status" value="1"/>
</dbReference>
<keyword evidence="3 9" id="KW-0808">Transferase</keyword>
<dbReference type="GO" id="GO:0046872">
    <property type="term" value="F:metal ion binding"/>
    <property type="evidence" value="ECO:0007669"/>
    <property type="project" value="UniProtKB-KW"/>
</dbReference>
<dbReference type="InterPro" id="IPR018480">
    <property type="entry name" value="PNAcMuramoyl-5peptid_Trfase_CS"/>
</dbReference>
<dbReference type="AlphaFoldDB" id="A0A5S3PDI6"/>
<dbReference type="RefSeq" id="WP_138663639.1">
    <property type="nucleotide sequence ID" value="NZ_VANS01000007.1"/>
</dbReference>
<feature type="transmembrane region" description="Helical" evidence="8">
    <location>
        <begin position="317"/>
        <end position="336"/>
    </location>
</feature>
<organism evidence="9 10">
    <name type="scientific">Sulfitobacter sabulilitoris</name>
    <dbReference type="NCBI Taxonomy" id="2562655"/>
    <lineage>
        <taxon>Bacteria</taxon>
        <taxon>Pseudomonadati</taxon>
        <taxon>Pseudomonadota</taxon>
        <taxon>Alphaproteobacteria</taxon>
        <taxon>Rhodobacterales</taxon>
        <taxon>Roseobacteraceae</taxon>
        <taxon>Sulfitobacter</taxon>
    </lineage>
</organism>
<evidence type="ECO:0000256" key="8">
    <source>
        <dbReference type="SAM" id="Phobius"/>
    </source>
</evidence>
<accession>A0A5S3PDI6</accession>
<feature type="transmembrane region" description="Helical" evidence="8">
    <location>
        <begin position="279"/>
        <end position="311"/>
    </location>
</feature>
<evidence type="ECO:0000256" key="2">
    <source>
        <dbReference type="ARBA" id="ARBA00022475"/>
    </source>
</evidence>
<dbReference type="InterPro" id="IPR000715">
    <property type="entry name" value="Glycosyl_transferase_4"/>
</dbReference>
<comment type="caution">
    <text evidence="9">The sequence shown here is derived from an EMBL/GenBank/DDBJ whole genome shotgun (WGS) entry which is preliminary data.</text>
</comment>
<evidence type="ECO:0000256" key="1">
    <source>
        <dbReference type="ARBA" id="ARBA00004651"/>
    </source>
</evidence>
<evidence type="ECO:0000256" key="7">
    <source>
        <dbReference type="PIRSR" id="PIRSR600715-1"/>
    </source>
</evidence>
<feature type="transmembrane region" description="Helical" evidence="8">
    <location>
        <begin position="238"/>
        <end position="259"/>
    </location>
</feature>
<dbReference type="GO" id="GO:0016780">
    <property type="term" value="F:phosphotransferase activity, for other substituted phosphate groups"/>
    <property type="evidence" value="ECO:0007669"/>
    <property type="project" value="InterPro"/>
</dbReference>
<evidence type="ECO:0000313" key="10">
    <source>
        <dbReference type="Proteomes" id="UP000309550"/>
    </source>
</evidence>
<feature type="binding site" evidence="7">
    <location>
        <position position="149"/>
    </location>
    <ligand>
        <name>Mg(2+)</name>
        <dbReference type="ChEBI" id="CHEBI:18420"/>
    </ligand>
</feature>
<keyword evidence="2" id="KW-1003">Cell membrane</keyword>
<dbReference type="GO" id="GO:0005886">
    <property type="term" value="C:plasma membrane"/>
    <property type="evidence" value="ECO:0007669"/>
    <property type="project" value="UniProtKB-SubCell"/>
</dbReference>
<proteinExistence type="predicted"/>
<evidence type="ECO:0000256" key="4">
    <source>
        <dbReference type="ARBA" id="ARBA00022692"/>
    </source>
</evidence>
<evidence type="ECO:0000256" key="3">
    <source>
        <dbReference type="ARBA" id="ARBA00022679"/>
    </source>
</evidence>
<feature type="transmembrane region" description="Helical" evidence="8">
    <location>
        <begin position="157"/>
        <end position="175"/>
    </location>
</feature>
<feature type="binding site" evidence="7">
    <location>
        <position position="214"/>
    </location>
    <ligand>
        <name>Mg(2+)</name>
        <dbReference type="ChEBI" id="CHEBI:18420"/>
    </ligand>
</feature>
<feature type="transmembrane region" description="Helical" evidence="8">
    <location>
        <begin position="181"/>
        <end position="198"/>
    </location>
</feature>
<dbReference type="GO" id="GO:0071555">
    <property type="term" value="P:cell wall organization"/>
    <property type="evidence" value="ECO:0007669"/>
    <property type="project" value="TreeGrafter"/>
</dbReference>
<feature type="transmembrane region" description="Helical" evidence="8">
    <location>
        <begin position="210"/>
        <end position="232"/>
    </location>
</feature>
<dbReference type="Proteomes" id="UP000309550">
    <property type="component" value="Unassembled WGS sequence"/>
</dbReference>
<evidence type="ECO:0000313" key="9">
    <source>
        <dbReference type="EMBL" id="TMM49556.1"/>
    </source>
</evidence>
<dbReference type="PANTHER" id="PTHR22926:SF3">
    <property type="entry name" value="UNDECAPRENYL-PHOSPHATE ALPHA-N-ACETYLGLUCOSAMINYL 1-PHOSPHATE TRANSFERASE"/>
    <property type="match status" value="1"/>
</dbReference>
<dbReference type="OrthoDB" id="9783652at2"/>
<dbReference type="EMBL" id="VANS01000007">
    <property type="protein sequence ID" value="TMM49556.1"/>
    <property type="molecule type" value="Genomic_DNA"/>
</dbReference>
<evidence type="ECO:0000256" key="5">
    <source>
        <dbReference type="ARBA" id="ARBA00022989"/>
    </source>
</evidence>
<feature type="transmembrane region" description="Helical" evidence="8">
    <location>
        <begin position="52"/>
        <end position="85"/>
    </location>
</feature>
<feature type="transmembrane region" description="Helical" evidence="8">
    <location>
        <begin position="121"/>
        <end position="145"/>
    </location>
</feature>
<dbReference type="GO" id="GO:0044038">
    <property type="term" value="P:cell wall macromolecule biosynthetic process"/>
    <property type="evidence" value="ECO:0007669"/>
    <property type="project" value="TreeGrafter"/>
</dbReference>
<comment type="cofactor">
    <cofactor evidence="7">
        <name>Mg(2+)</name>
        <dbReference type="ChEBI" id="CHEBI:18420"/>
    </cofactor>
</comment>
<evidence type="ECO:0000256" key="6">
    <source>
        <dbReference type="ARBA" id="ARBA00023136"/>
    </source>
</evidence>
<keyword evidence="7" id="KW-0479">Metal-binding</keyword>
<name>A0A5S3PDI6_9RHOB</name>
<keyword evidence="10" id="KW-1185">Reference proteome</keyword>
<keyword evidence="7" id="KW-0460">Magnesium</keyword>
<keyword evidence="6 8" id="KW-0472">Membrane</keyword>
<keyword evidence="5 8" id="KW-1133">Transmembrane helix</keyword>
<dbReference type="PANTHER" id="PTHR22926">
    <property type="entry name" value="PHOSPHO-N-ACETYLMURAMOYL-PENTAPEPTIDE-TRANSFERASE"/>
    <property type="match status" value="1"/>
</dbReference>
<gene>
    <name evidence="9" type="ORF">FDT80_17555</name>
</gene>
<keyword evidence="4 8" id="KW-0812">Transmembrane</keyword>
<dbReference type="GO" id="GO:0009103">
    <property type="term" value="P:lipopolysaccharide biosynthetic process"/>
    <property type="evidence" value="ECO:0007669"/>
    <property type="project" value="TreeGrafter"/>
</dbReference>
<comment type="subcellular location">
    <subcellularLocation>
        <location evidence="1">Cell membrane</location>
        <topology evidence="1">Multi-pass membrane protein</topology>
    </subcellularLocation>
</comment>
<sequence>MNVQPFDLLLVFFVTLVAVQILRPLAPRFGFIDAPGAIKFHAEATPSCGGLAIAAALAVAVALGVISSPAIACIWVALIASLGALDDRHCLSPRIRLAAQFLAAAMLLLSTRYAVPNLGEFSIGAGVFLLVCGAAISLFFTVGLVNSLNLIDGVDGLAGAVTLAGLFWLAAIAHVTGDFGVASDAMIAMAATAGFLVFNLRHPWRSRAVVFLGDAGSTALGATLAVLILAIASRPEGAHLPALIWLVAVPLIDMGSLIVRRIMASRSPFSGDRWHLHHLLLDFGFSPALTTALITAAAGLCGAVGFLGVLYGASATVMALALLVPIGAHSLIVLAARTDTRSRLSDHLAQVNASRKLGAPPVLRKESRMIVRGNWP</sequence>
<dbReference type="Pfam" id="PF00953">
    <property type="entry name" value="Glycos_transf_4"/>
    <property type="match status" value="1"/>
</dbReference>